<keyword evidence="3" id="KW-1185">Reference proteome</keyword>
<name>A0AA39R7Y5_9LECA</name>
<keyword evidence="1" id="KW-0732">Signal</keyword>
<organism evidence="2 3">
    <name type="scientific">Cladonia borealis</name>
    <dbReference type="NCBI Taxonomy" id="184061"/>
    <lineage>
        <taxon>Eukaryota</taxon>
        <taxon>Fungi</taxon>
        <taxon>Dikarya</taxon>
        <taxon>Ascomycota</taxon>
        <taxon>Pezizomycotina</taxon>
        <taxon>Lecanoromycetes</taxon>
        <taxon>OSLEUM clade</taxon>
        <taxon>Lecanoromycetidae</taxon>
        <taxon>Lecanorales</taxon>
        <taxon>Lecanorineae</taxon>
        <taxon>Cladoniaceae</taxon>
        <taxon>Cladonia</taxon>
    </lineage>
</organism>
<evidence type="ECO:0000313" key="2">
    <source>
        <dbReference type="EMBL" id="KAK0516505.1"/>
    </source>
</evidence>
<gene>
    <name evidence="2" type="ORF">JMJ35_001108</name>
</gene>
<dbReference type="AlphaFoldDB" id="A0AA39R7Y5"/>
<proteinExistence type="predicted"/>
<evidence type="ECO:0000256" key="1">
    <source>
        <dbReference type="SAM" id="SignalP"/>
    </source>
</evidence>
<accession>A0AA39R7Y5</accession>
<evidence type="ECO:0000313" key="3">
    <source>
        <dbReference type="Proteomes" id="UP001166286"/>
    </source>
</evidence>
<reference evidence="2" key="1">
    <citation type="submission" date="2023-03" db="EMBL/GenBank/DDBJ databases">
        <title>Complete genome of Cladonia borealis.</title>
        <authorList>
            <person name="Park H."/>
        </authorList>
    </citation>
    <scope>NUCLEOTIDE SEQUENCE</scope>
    <source>
        <strain evidence="2">ANT050790</strain>
    </source>
</reference>
<feature type="signal peptide" evidence="1">
    <location>
        <begin position="1"/>
        <end position="24"/>
    </location>
</feature>
<feature type="chain" id="PRO_5041367626" evidence="1">
    <location>
        <begin position="25"/>
        <end position="193"/>
    </location>
</feature>
<protein>
    <submittedName>
        <fullName evidence="2">Uncharacterized protein</fullName>
    </submittedName>
</protein>
<sequence length="193" mass="19938">MHATVFSIFFAYLYAVAFTSATAAASTSPSGLAPATSSIALNVTGTVSKPVPKPYHVPNTPTTLFFTDYKTPPGLAAPSVYQSLVKALHAVYHNAQPPNSGSSSIGFNTISWSSGGVTLLIENYGTQGTKKLTWTILADTILGVATFLENEGCLDSEWTILDATWGNIGSGYIGSDTQVAGGNVSAAAPVEAA</sequence>
<dbReference type="Proteomes" id="UP001166286">
    <property type="component" value="Unassembled WGS sequence"/>
</dbReference>
<dbReference type="EMBL" id="JAFEKC020000002">
    <property type="protein sequence ID" value="KAK0516505.1"/>
    <property type="molecule type" value="Genomic_DNA"/>
</dbReference>
<comment type="caution">
    <text evidence="2">The sequence shown here is derived from an EMBL/GenBank/DDBJ whole genome shotgun (WGS) entry which is preliminary data.</text>
</comment>